<dbReference type="PANTHER" id="PTHR43267">
    <property type="entry name" value="TRNA THREONYLCARBAMOYLADENOSINE DEHYDRATASE"/>
    <property type="match status" value="1"/>
</dbReference>
<sequence length="247" mass="27898">MDFSRNSFFIPEEIQKKLSQIDILLCGVGMGSVVAESLVRLGVCNLIIADGDIVELSNLNRQNFTSNDLNEQKVNSLEKRLLSINPKLKLKIVNKFLVKTDLQALILTVDFVINTIDFDQPAFLECHTLCKKYKKYELFPINLGFGGCLILNTQSSPSWDDYYKSSDHNKIKMMILNDVVINNSFSEKMLIKFNEYKTSPPEHDPQLHSASLSCSILITTTIVSILLGENIKTFPDTISFDPLSIIK</sequence>
<dbReference type="PANTHER" id="PTHR43267:SF1">
    <property type="entry name" value="TRNA THREONYLCARBAMOYLADENOSINE DEHYDRATASE"/>
    <property type="match status" value="1"/>
</dbReference>
<comment type="caution">
    <text evidence="2">The sequence shown here is derived from an EMBL/GenBank/DDBJ whole genome shotgun (WGS) entry which is preliminary data.</text>
</comment>
<dbReference type="GO" id="GO:0008641">
    <property type="term" value="F:ubiquitin-like modifier activating enzyme activity"/>
    <property type="evidence" value="ECO:0007669"/>
    <property type="project" value="InterPro"/>
</dbReference>
<dbReference type="GO" id="GO:0061503">
    <property type="term" value="F:tRNA threonylcarbamoyladenosine dehydratase"/>
    <property type="evidence" value="ECO:0007669"/>
    <property type="project" value="TreeGrafter"/>
</dbReference>
<name>A0A7X8SJ59_9BACT</name>
<dbReference type="AlphaFoldDB" id="A0A7X8SJ59"/>
<proteinExistence type="predicted"/>
<keyword evidence="2" id="KW-0808">Transferase</keyword>
<reference evidence="2 3" key="1">
    <citation type="submission" date="2020-04" db="EMBL/GenBank/DDBJ databases">
        <title>Flammeovirga sp. SR4, a novel species isolated from seawater.</title>
        <authorList>
            <person name="Wang X."/>
        </authorList>
    </citation>
    <scope>NUCLEOTIDE SEQUENCE [LARGE SCALE GENOMIC DNA]</scope>
    <source>
        <strain evidence="2 3">SR4</strain>
    </source>
</reference>
<evidence type="ECO:0000313" key="3">
    <source>
        <dbReference type="Proteomes" id="UP000585050"/>
    </source>
</evidence>
<keyword evidence="2" id="KW-0548">Nucleotidyltransferase</keyword>
<keyword evidence="3" id="KW-1185">Reference proteome</keyword>
<dbReference type="GO" id="GO:0016779">
    <property type="term" value="F:nucleotidyltransferase activity"/>
    <property type="evidence" value="ECO:0007669"/>
    <property type="project" value="UniProtKB-KW"/>
</dbReference>
<dbReference type="Pfam" id="PF00899">
    <property type="entry name" value="ThiF"/>
    <property type="match status" value="1"/>
</dbReference>
<organism evidence="2 3">
    <name type="scientific">Flammeovirga agarivorans</name>
    <dbReference type="NCBI Taxonomy" id="2726742"/>
    <lineage>
        <taxon>Bacteria</taxon>
        <taxon>Pseudomonadati</taxon>
        <taxon>Bacteroidota</taxon>
        <taxon>Cytophagia</taxon>
        <taxon>Cytophagales</taxon>
        <taxon>Flammeovirgaceae</taxon>
        <taxon>Flammeovirga</taxon>
    </lineage>
</organism>
<dbReference type="GO" id="GO:0061504">
    <property type="term" value="P:cyclic threonylcarbamoyladenosine biosynthetic process"/>
    <property type="evidence" value="ECO:0007669"/>
    <property type="project" value="TreeGrafter"/>
</dbReference>
<dbReference type="SUPFAM" id="SSF69572">
    <property type="entry name" value="Activating enzymes of the ubiquitin-like proteins"/>
    <property type="match status" value="1"/>
</dbReference>
<accession>A0A7X8SJ59</accession>
<evidence type="ECO:0000313" key="2">
    <source>
        <dbReference type="EMBL" id="NLR91224.1"/>
    </source>
</evidence>
<feature type="domain" description="THIF-type NAD/FAD binding fold" evidence="1">
    <location>
        <begin position="4"/>
        <end position="229"/>
    </location>
</feature>
<dbReference type="RefSeq" id="WP_168881920.1">
    <property type="nucleotide sequence ID" value="NZ_JABAIL010000002.1"/>
</dbReference>
<gene>
    <name evidence="2" type="ORF">HGP29_08395</name>
</gene>
<evidence type="ECO:0000259" key="1">
    <source>
        <dbReference type="Pfam" id="PF00899"/>
    </source>
</evidence>
<dbReference type="EMBL" id="JABAIL010000002">
    <property type="protein sequence ID" value="NLR91224.1"/>
    <property type="molecule type" value="Genomic_DNA"/>
</dbReference>
<dbReference type="InterPro" id="IPR000594">
    <property type="entry name" value="ThiF_NAD_FAD-bd"/>
</dbReference>
<dbReference type="Gene3D" id="3.40.50.720">
    <property type="entry name" value="NAD(P)-binding Rossmann-like Domain"/>
    <property type="match status" value="1"/>
</dbReference>
<protein>
    <submittedName>
        <fullName evidence="2">ThiF family adenylyltransferase</fullName>
    </submittedName>
</protein>
<dbReference type="Proteomes" id="UP000585050">
    <property type="component" value="Unassembled WGS sequence"/>
</dbReference>
<dbReference type="InterPro" id="IPR035985">
    <property type="entry name" value="Ubiquitin-activating_enz"/>
</dbReference>
<dbReference type="InterPro" id="IPR045886">
    <property type="entry name" value="ThiF/MoeB/HesA"/>
</dbReference>